<evidence type="ECO:0000313" key="12">
    <source>
        <dbReference type="Proteomes" id="UP001180087"/>
    </source>
</evidence>
<sequence>MRNFEVGKKLVSLIVISGLLLLIIGGIGYAYMRSMANDTEAMYKDQLLKINTLAKIKSNDLIMDSYMLETMLSDDKAFRESKQKQIEELIQTNISMERPELFSEESVSSEEYGEIVGGFSELRQHSLDLASEGKSKEAYDFYVNSVKPQRELLSDSANKLADYQEKRAEKLNEENNKKFGQATFFFVTIIIAGILILLAFGIFVTRMITVPLQEIGSLMKKAEKGDLTGVATYHSKDELGQLSSSYNYMMESLRETIACVHQSADMVVAASEQMRASSEQSTEASTHIASTIQELTVGSERQLRSVEESTDAVERISEYANNINSNTASVSTNANDTARISAEGKVAIDKMIKQMNEINDNVSGLNNIVQALSRRSAEIGTINDAITAIADQTNLLALNAAIEAARAGEQGKGFAVVADEVRKLAEQSVHSADQIAALIATIQSDTEETLDSMAKTSEGVLIGIEVARTAGESFHNIEKAIYGVTSQIEDVASAIEQLTNGTQQVANSIMNVKDVAEGTAASSQTVSAGTEEQLASIEEIEASSSNLANISEELQNAVSRFRTV</sequence>
<feature type="domain" description="Methyl-accepting transducer" evidence="9">
    <location>
        <begin position="277"/>
        <end position="513"/>
    </location>
</feature>
<reference evidence="11" key="1">
    <citation type="submission" date="2023-06" db="EMBL/GenBank/DDBJ databases">
        <title>A Treasure from Seagulls: Isolation and Description of Aciduricobacillus qingdaonensis gen. nov., sp. nov., a Rare Obligately Uric Acid-utilizing Member in the Family Bacillaceae.</title>
        <authorList>
            <person name="Liu W."/>
            <person name="Wang B."/>
        </authorList>
    </citation>
    <scope>NUCLEOTIDE SEQUENCE</scope>
    <source>
        <strain evidence="11">44XB</strain>
    </source>
</reference>
<feature type="transmembrane region" description="Helical" evidence="8">
    <location>
        <begin position="12"/>
        <end position="32"/>
    </location>
</feature>
<comment type="similarity">
    <text evidence="5">Belongs to the methyl-accepting chemotaxis (MCP) protein family.</text>
</comment>
<dbReference type="CDD" id="cd06225">
    <property type="entry name" value="HAMP"/>
    <property type="match status" value="1"/>
</dbReference>
<evidence type="ECO:0000259" key="9">
    <source>
        <dbReference type="PROSITE" id="PS50111"/>
    </source>
</evidence>
<dbReference type="Pfam" id="PF12729">
    <property type="entry name" value="4HB_MCP_1"/>
    <property type="match status" value="1"/>
</dbReference>
<keyword evidence="4 6" id="KW-0807">Transducer</keyword>
<dbReference type="Proteomes" id="UP001180087">
    <property type="component" value="Chromosome"/>
</dbReference>
<evidence type="ECO:0000256" key="7">
    <source>
        <dbReference type="SAM" id="Coils"/>
    </source>
</evidence>
<comment type="subcellular location">
    <subcellularLocation>
        <location evidence="1">Cell membrane</location>
    </subcellularLocation>
</comment>
<dbReference type="InterPro" id="IPR003660">
    <property type="entry name" value="HAMP_dom"/>
</dbReference>
<dbReference type="EMBL" id="CP129113">
    <property type="protein sequence ID" value="WLV24097.1"/>
    <property type="molecule type" value="Genomic_DNA"/>
</dbReference>
<dbReference type="PRINTS" id="PR00260">
    <property type="entry name" value="CHEMTRNSDUCR"/>
</dbReference>
<evidence type="ECO:0000256" key="6">
    <source>
        <dbReference type="PROSITE-ProRule" id="PRU00284"/>
    </source>
</evidence>
<organism evidence="11 12">
    <name type="scientific">Aciduricibacillus chroicocephali</name>
    <dbReference type="NCBI Taxonomy" id="3054939"/>
    <lineage>
        <taxon>Bacteria</taxon>
        <taxon>Bacillati</taxon>
        <taxon>Bacillota</taxon>
        <taxon>Bacilli</taxon>
        <taxon>Bacillales</taxon>
        <taxon>Bacillaceae</taxon>
        <taxon>Aciduricibacillus</taxon>
    </lineage>
</organism>
<evidence type="ECO:0000256" key="5">
    <source>
        <dbReference type="ARBA" id="ARBA00029447"/>
    </source>
</evidence>
<evidence type="ECO:0000256" key="8">
    <source>
        <dbReference type="SAM" id="Phobius"/>
    </source>
</evidence>
<dbReference type="InterPro" id="IPR004090">
    <property type="entry name" value="Chemotax_Me-accpt_rcpt"/>
</dbReference>
<protein>
    <submittedName>
        <fullName evidence="11">Methyl-accepting chemotaxis protein</fullName>
    </submittedName>
</protein>
<dbReference type="RefSeq" id="WP_348026783.1">
    <property type="nucleotide sequence ID" value="NZ_CP129113.1"/>
</dbReference>
<proteinExistence type="inferred from homology"/>
<keyword evidence="8" id="KW-0812">Transmembrane</keyword>
<dbReference type="Pfam" id="PF00015">
    <property type="entry name" value="MCPsignal"/>
    <property type="match status" value="1"/>
</dbReference>
<keyword evidence="2" id="KW-1003">Cell membrane</keyword>
<dbReference type="CDD" id="cd11386">
    <property type="entry name" value="MCP_signal"/>
    <property type="match status" value="1"/>
</dbReference>
<feature type="coiled-coil region" evidence="7">
    <location>
        <begin position="348"/>
        <end position="375"/>
    </location>
</feature>
<feature type="domain" description="HAMP" evidence="10">
    <location>
        <begin position="206"/>
        <end position="258"/>
    </location>
</feature>
<evidence type="ECO:0000256" key="4">
    <source>
        <dbReference type="ARBA" id="ARBA00023224"/>
    </source>
</evidence>
<feature type="transmembrane region" description="Helical" evidence="8">
    <location>
        <begin position="184"/>
        <end position="204"/>
    </location>
</feature>
<name>A0ABY9KWL9_9BACI</name>
<evidence type="ECO:0000256" key="2">
    <source>
        <dbReference type="ARBA" id="ARBA00022475"/>
    </source>
</evidence>
<keyword evidence="12" id="KW-1185">Reference proteome</keyword>
<keyword evidence="8" id="KW-1133">Transmembrane helix</keyword>
<accession>A0ABY9KWL9</accession>
<dbReference type="InterPro" id="IPR004089">
    <property type="entry name" value="MCPsignal_dom"/>
</dbReference>
<keyword evidence="3 8" id="KW-0472">Membrane</keyword>
<evidence type="ECO:0000313" key="11">
    <source>
        <dbReference type="EMBL" id="WLV24097.1"/>
    </source>
</evidence>
<dbReference type="SMART" id="SM00283">
    <property type="entry name" value="MA"/>
    <property type="match status" value="1"/>
</dbReference>
<keyword evidence="7" id="KW-0175">Coiled coil</keyword>
<dbReference type="SUPFAM" id="SSF58104">
    <property type="entry name" value="Methyl-accepting chemotaxis protein (MCP) signaling domain"/>
    <property type="match status" value="1"/>
</dbReference>
<dbReference type="Gene3D" id="1.10.287.950">
    <property type="entry name" value="Methyl-accepting chemotaxis protein"/>
    <property type="match status" value="1"/>
</dbReference>
<evidence type="ECO:0000259" key="10">
    <source>
        <dbReference type="PROSITE" id="PS50885"/>
    </source>
</evidence>
<evidence type="ECO:0000256" key="1">
    <source>
        <dbReference type="ARBA" id="ARBA00004236"/>
    </source>
</evidence>
<evidence type="ECO:0000256" key="3">
    <source>
        <dbReference type="ARBA" id="ARBA00023136"/>
    </source>
</evidence>
<dbReference type="Pfam" id="PF00672">
    <property type="entry name" value="HAMP"/>
    <property type="match status" value="1"/>
</dbReference>
<gene>
    <name evidence="11" type="ORF">QR721_10675</name>
</gene>
<dbReference type="PANTHER" id="PTHR32089:SF112">
    <property type="entry name" value="LYSOZYME-LIKE PROTEIN-RELATED"/>
    <property type="match status" value="1"/>
</dbReference>
<dbReference type="PANTHER" id="PTHR32089">
    <property type="entry name" value="METHYL-ACCEPTING CHEMOTAXIS PROTEIN MCPB"/>
    <property type="match status" value="1"/>
</dbReference>
<dbReference type="InterPro" id="IPR024478">
    <property type="entry name" value="HlyB_4HB_MCP"/>
</dbReference>
<dbReference type="PROSITE" id="PS50111">
    <property type="entry name" value="CHEMOTAXIS_TRANSDUC_2"/>
    <property type="match status" value="1"/>
</dbReference>
<dbReference type="PROSITE" id="PS50885">
    <property type="entry name" value="HAMP"/>
    <property type="match status" value="1"/>
</dbReference>
<dbReference type="SMART" id="SM00304">
    <property type="entry name" value="HAMP"/>
    <property type="match status" value="1"/>
</dbReference>